<evidence type="ECO:0000313" key="2">
    <source>
        <dbReference type="Proteomes" id="UP000092445"/>
    </source>
</evidence>
<name>A0A1A9ZU23_GLOPL</name>
<dbReference type="AlphaFoldDB" id="A0A1A9ZU23"/>
<dbReference type="VEuPathDB" id="VectorBase:GPAI025087"/>
<reference evidence="1" key="2">
    <citation type="submission" date="2020-05" db="UniProtKB">
        <authorList>
            <consortium name="EnsemblMetazoa"/>
        </authorList>
    </citation>
    <scope>IDENTIFICATION</scope>
    <source>
        <strain evidence="1">IAEA</strain>
    </source>
</reference>
<dbReference type="Proteomes" id="UP000092445">
    <property type="component" value="Unassembled WGS sequence"/>
</dbReference>
<keyword evidence="2" id="KW-1185">Reference proteome</keyword>
<dbReference type="EnsemblMetazoa" id="GPAI025087-RA">
    <property type="protein sequence ID" value="GPAI025087-PA"/>
    <property type="gene ID" value="GPAI025087"/>
</dbReference>
<organism evidence="1 2">
    <name type="scientific">Glossina pallidipes</name>
    <name type="common">Tsetse fly</name>
    <dbReference type="NCBI Taxonomy" id="7398"/>
    <lineage>
        <taxon>Eukaryota</taxon>
        <taxon>Metazoa</taxon>
        <taxon>Ecdysozoa</taxon>
        <taxon>Arthropoda</taxon>
        <taxon>Hexapoda</taxon>
        <taxon>Insecta</taxon>
        <taxon>Pterygota</taxon>
        <taxon>Neoptera</taxon>
        <taxon>Endopterygota</taxon>
        <taxon>Diptera</taxon>
        <taxon>Brachycera</taxon>
        <taxon>Muscomorpha</taxon>
        <taxon>Hippoboscoidea</taxon>
        <taxon>Glossinidae</taxon>
        <taxon>Glossina</taxon>
    </lineage>
</organism>
<protein>
    <submittedName>
        <fullName evidence="1">Uncharacterized protein</fullName>
    </submittedName>
</protein>
<sequence>MVGFAAKREILINQLVKLNLNAHGDVNVCEQLYTFADFYLKLCVTGFRMSSCNLKTVTLVFCGVVRFTMLPPSKNDLWFRIFTNRAIKLLNICGRTEMMLDCVFFRSSVSSNCNRSRKVE</sequence>
<proteinExistence type="predicted"/>
<accession>A0A1A9ZU23</accession>
<reference evidence="2" key="1">
    <citation type="submission" date="2014-03" db="EMBL/GenBank/DDBJ databases">
        <authorList>
            <person name="Aksoy S."/>
            <person name="Warren W."/>
            <person name="Wilson R.K."/>
        </authorList>
    </citation>
    <scope>NUCLEOTIDE SEQUENCE [LARGE SCALE GENOMIC DNA]</scope>
    <source>
        <strain evidence="2">IAEA</strain>
    </source>
</reference>
<evidence type="ECO:0000313" key="1">
    <source>
        <dbReference type="EnsemblMetazoa" id="GPAI025087-PA"/>
    </source>
</evidence>